<dbReference type="PROSITE" id="PS00108">
    <property type="entry name" value="PROTEIN_KINASE_ST"/>
    <property type="match status" value="1"/>
</dbReference>
<dbReference type="GO" id="GO:0004672">
    <property type="term" value="F:protein kinase activity"/>
    <property type="evidence" value="ECO:0007669"/>
    <property type="project" value="InterPro"/>
</dbReference>
<name>A0A3L6P4T8_FUSOX</name>
<dbReference type="Pfam" id="PF00155">
    <property type="entry name" value="Aminotran_1_2"/>
    <property type="match status" value="1"/>
</dbReference>
<dbReference type="InterPro" id="IPR015424">
    <property type="entry name" value="PyrdxlP-dep_Trfase"/>
</dbReference>
<dbReference type="PANTHER" id="PTHR43807">
    <property type="entry name" value="FI04487P"/>
    <property type="match status" value="1"/>
</dbReference>
<dbReference type="GO" id="GO:0005524">
    <property type="term" value="F:ATP binding"/>
    <property type="evidence" value="ECO:0007669"/>
    <property type="project" value="UniProtKB-UniRule"/>
</dbReference>
<comment type="caution">
    <text evidence="10">The sequence shown here is derived from an EMBL/GenBank/DDBJ whole genome shotgun (WGS) entry which is preliminary data.</text>
</comment>
<organism evidence="10">
    <name type="scientific">Fusarium oxysporum f. sp. cepae</name>
    <dbReference type="NCBI Taxonomy" id="396571"/>
    <lineage>
        <taxon>Eukaryota</taxon>
        <taxon>Fungi</taxon>
        <taxon>Dikarya</taxon>
        <taxon>Ascomycota</taxon>
        <taxon>Pezizomycotina</taxon>
        <taxon>Sordariomycetes</taxon>
        <taxon>Hypocreomycetidae</taxon>
        <taxon>Hypocreales</taxon>
        <taxon>Nectriaceae</taxon>
        <taxon>Fusarium</taxon>
        <taxon>Fusarium oxysporum species complex</taxon>
    </lineage>
</organism>
<evidence type="ECO:0000256" key="6">
    <source>
        <dbReference type="ARBA" id="ARBA00022840"/>
    </source>
</evidence>
<comment type="cofactor">
    <cofactor evidence="1">
        <name>pyridoxal 5'-phosphate</name>
        <dbReference type="ChEBI" id="CHEBI:597326"/>
    </cofactor>
</comment>
<dbReference type="InterPro" id="IPR017441">
    <property type="entry name" value="Protein_kinase_ATP_BS"/>
</dbReference>
<dbReference type="CDD" id="cd00609">
    <property type="entry name" value="AAT_like"/>
    <property type="match status" value="1"/>
</dbReference>
<keyword evidence="5 8" id="KW-0547">Nucleotide-binding</keyword>
<dbReference type="InterPro" id="IPR004839">
    <property type="entry name" value="Aminotransferase_I/II_large"/>
</dbReference>
<comment type="similarity">
    <text evidence="2">Belongs to the class-I pyridoxal-phosphate-dependent aminotransferase family.</text>
</comment>
<dbReference type="FunFam" id="3.40.640.10:FF:000024">
    <property type="entry name" value="Kynurenine--oxoglutarate transaminase 3"/>
    <property type="match status" value="1"/>
</dbReference>
<keyword evidence="4 10" id="KW-0808">Transferase</keyword>
<evidence type="ECO:0000256" key="2">
    <source>
        <dbReference type="ARBA" id="ARBA00007441"/>
    </source>
</evidence>
<evidence type="ECO:0000259" key="9">
    <source>
        <dbReference type="PROSITE" id="PS50011"/>
    </source>
</evidence>
<dbReference type="PANTHER" id="PTHR43807:SF20">
    <property type="entry name" value="FI04487P"/>
    <property type="match status" value="1"/>
</dbReference>
<dbReference type="Gene3D" id="3.90.1150.10">
    <property type="entry name" value="Aspartate Aminotransferase, domain 1"/>
    <property type="match status" value="1"/>
</dbReference>
<dbReference type="InterPro" id="IPR008271">
    <property type="entry name" value="Ser/Thr_kinase_AS"/>
</dbReference>
<dbReference type="GO" id="GO:0016212">
    <property type="term" value="F:kynurenine-oxoglutarate transaminase activity"/>
    <property type="evidence" value="ECO:0007669"/>
    <property type="project" value="TreeGrafter"/>
</dbReference>
<dbReference type="PROSITE" id="PS00107">
    <property type="entry name" value="PROTEIN_KINASE_ATP"/>
    <property type="match status" value="1"/>
</dbReference>
<dbReference type="InterPro" id="IPR000719">
    <property type="entry name" value="Prot_kinase_dom"/>
</dbReference>
<evidence type="ECO:0000256" key="1">
    <source>
        <dbReference type="ARBA" id="ARBA00001933"/>
    </source>
</evidence>
<protein>
    <submittedName>
        <fullName evidence="10">Putative aminotransferase C6B12.04c</fullName>
    </submittedName>
</protein>
<dbReference type="GO" id="GO:0005739">
    <property type="term" value="C:mitochondrion"/>
    <property type="evidence" value="ECO:0007669"/>
    <property type="project" value="TreeGrafter"/>
</dbReference>
<keyword evidence="7" id="KW-0663">Pyridoxal phosphate</keyword>
<evidence type="ECO:0000256" key="5">
    <source>
        <dbReference type="ARBA" id="ARBA00022741"/>
    </source>
</evidence>
<evidence type="ECO:0000256" key="8">
    <source>
        <dbReference type="PROSITE-ProRule" id="PRU10141"/>
    </source>
</evidence>
<evidence type="ECO:0000313" key="10">
    <source>
        <dbReference type="EMBL" id="RKK28366.1"/>
    </source>
</evidence>
<feature type="domain" description="Protein kinase" evidence="9">
    <location>
        <begin position="26"/>
        <end position="286"/>
    </location>
</feature>
<dbReference type="Proteomes" id="UP000270866">
    <property type="component" value="Chromosome 1"/>
</dbReference>
<dbReference type="Gene3D" id="3.40.640.10">
    <property type="entry name" value="Type I PLP-dependent aspartate aminotransferase-like (Major domain)"/>
    <property type="match status" value="1"/>
</dbReference>
<dbReference type="GO" id="GO:0030170">
    <property type="term" value="F:pyridoxal phosphate binding"/>
    <property type="evidence" value="ECO:0007669"/>
    <property type="project" value="InterPro"/>
</dbReference>
<proteinExistence type="inferred from homology"/>
<dbReference type="EMBL" id="MRCU01000001">
    <property type="protein sequence ID" value="RKK28366.1"/>
    <property type="molecule type" value="Genomic_DNA"/>
</dbReference>
<accession>A0A3L6P4T8</accession>
<dbReference type="InterPro" id="IPR015421">
    <property type="entry name" value="PyrdxlP-dep_Trfase_major"/>
</dbReference>
<dbReference type="SMART" id="SM00220">
    <property type="entry name" value="S_TKc"/>
    <property type="match status" value="1"/>
</dbReference>
<dbReference type="Pfam" id="PF00069">
    <property type="entry name" value="Pkinase"/>
    <property type="match status" value="1"/>
</dbReference>
<dbReference type="SUPFAM" id="SSF56112">
    <property type="entry name" value="Protein kinase-like (PK-like)"/>
    <property type="match status" value="1"/>
</dbReference>
<dbReference type="InterPro" id="IPR015422">
    <property type="entry name" value="PyrdxlP-dep_Trfase_small"/>
</dbReference>
<feature type="binding site" evidence="8">
    <location>
        <position position="55"/>
    </location>
    <ligand>
        <name>ATP</name>
        <dbReference type="ChEBI" id="CHEBI:30616"/>
    </ligand>
</feature>
<keyword evidence="6 8" id="KW-0067">ATP-binding</keyword>
<keyword evidence="3 10" id="KW-0032">Aminotransferase</keyword>
<evidence type="ECO:0000256" key="4">
    <source>
        <dbReference type="ARBA" id="ARBA00022679"/>
    </source>
</evidence>
<dbReference type="AlphaFoldDB" id="A0A3L6P4T8"/>
<reference evidence="10" key="1">
    <citation type="journal article" date="2018" name="Sci. Rep.">
        <title>Characterisation of pathogen-specific regions and novel effector candidates in Fusarium oxysporum f. sp. cepae.</title>
        <authorList>
            <person name="Armitage A.D."/>
            <person name="Taylor A."/>
            <person name="Sobczyk M.K."/>
            <person name="Baxter L."/>
            <person name="Greenfield B.P."/>
            <person name="Bates H.J."/>
            <person name="Wilson F."/>
            <person name="Jackson A.C."/>
            <person name="Ott S."/>
            <person name="Harrison R.J."/>
            <person name="Clarkson J.P."/>
        </authorList>
    </citation>
    <scope>NUCLEOTIDE SEQUENCE [LARGE SCALE GENOMIC DNA]</scope>
    <source>
        <strain evidence="10">FoC_Fus2</strain>
    </source>
</reference>
<sequence>MSITAWTDEDVRASLVPQKEFPTCSYRRGTRLGRGAYANVYKVLNVKTGGLFAGKVSPEYADHLRKEARNLTRLNHSQIVKFIDYCEDKHNPAASVLIMELCAGGSLQDKIHDNPAGLKGKDTLQVMLQVGQAVEYLHGKGLFHGDIKPRNIIIRSWSPVDVVVGDCAEVMKVEHIDRHKRPHGTRSYWSPYIEKYWRHSGKSDDIWALGISLLGMMAQWPCYLVKQEKLYQRKCVTHAQNLNTLNPGNDLVKILLRLLEWDHEKRITASELVRLTAERLEARPNFVEELKSPEGFQPLVFWRDSSQWENWTLSSLLMLRSILTPSRPSQSVLQTTLRSNIPLHLSRSFSSSVSVMSNQTQKLKPAARVQGQKKDVWSMINEAAASSPIQPIVNLGQGFFGYNPPDFILNAAKEALDRVECNQYAPAKGRPRLRKALADAYSPLWGRQLDPESEIIITTGANEGMLSAFMGFIEPGDEVIVFEPFFDQYISNIQMPGGKVVYVPLHPPETGATKNSSAADWTIDFDELEKAFTPRTKMIVINTPHNPVGKVFHKDELQKIADLAVKHQTIILSDEVYDRLFYVPFTRIANLSPEVEKLTLTVGSAGKNFYATGWRVGWLIGPPELIQPVTAAHTRICFSTPAPFQEAAAIGFEQADKNGFWDETIKEMKAKVDRLNEVFEELNLPVTYPEGGYFLLVNMAKVKLPEDYPFPPHVASRPRDFKLAWFLIQEIGVAAIPPTEFYTPNNAHLAEDYIRFAVCKNDDILEQAKERLRGLKKYIQE</sequence>
<dbReference type="SUPFAM" id="SSF53383">
    <property type="entry name" value="PLP-dependent transferases"/>
    <property type="match status" value="1"/>
</dbReference>
<evidence type="ECO:0000256" key="7">
    <source>
        <dbReference type="ARBA" id="ARBA00022898"/>
    </source>
</evidence>
<gene>
    <name evidence="10" type="ORF">BFJ65_g310</name>
</gene>
<dbReference type="Gene3D" id="1.10.510.10">
    <property type="entry name" value="Transferase(Phosphotransferase) domain 1"/>
    <property type="match status" value="1"/>
</dbReference>
<dbReference type="PROSITE" id="PS50011">
    <property type="entry name" value="PROTEIN_KINASE_DOM"/>
    <property type="match status" value="1"/>
</dbReference>
<evidence type="ECO:0000256" key="3">
    <source>
        <dbReference type="ARBA" id="ARBA00022576"/>
    </source>
</evidence>
<dbReference type="InterPro" id="IPR051326">
    <property type="entry name" value="Kynurenine-oxoglutarate_AT"/>
</dbReference>
<dbReference type="InterPro" id="IPR011009">
    <property type="entry name" value="Kinase-like_dom_sf"/>
</dbReference>
<dbReference type="CDD" id="cd00180">
    <property type="entry name" value="PKc"/>
    <property type="match status" value="1"/>
</dbReference>